<organism evidence="3 4">
    <name type="scientific">Candidatus Chazhemtobacterium aquaticus</name>
    <dbReference type="NCBI Taxonomy" id="2715735"/>
    <lineage>
        <taxon>Bacteria</taxon>
        <taxon>Candidatus Chazhemtobacteraceae</taxon>
        <taxon>Candidatus Chazhemtobacterium</taxon>
    </lineage>
</organism>
<dbReference type="InterPro" id="IPR029057">
    <property type="entry name" value="PRTase-like"/>
</dbReference>
<gene>
    <name evidence="3" type="ORF">MICH65_0191</name>
</gene>
<protein>
    <recommendedName>
        <fullName evidence="2">Phosphoribosyltransferase domain-containing protein</fullName>
    </recommendedName>
</protein>
<dbReference type="SUPFAM" id="SSF53271">
    <property type="entry name" value="PRTase-like"/>
    <property type="match status" value="1"/>
</dbReference>
<evidence type="ECO:0000313" key="4">
    <source>
        <dbReference type="Proteomes" id="UP000463983"/>
    </source>
</evidence>
<dbReference type="Proteomes" id="UP000463983">
    <property type="component" value="Chromosome"/>
</dbReference>
<dbReference type="AlphaFoldDB" id="A0A857NB64"/>
<reference evidence="4" key="1">
    <citation type="journal article" date="2020" name="Microorganisms">
        <title>Complete Genome of a Member of a New Bacterial Lineage in the Microgenomates Group Reveals an Unusual Nucleotide Composition Disparity Between Two Strands of DNA and Limited Metabolic Potential.</title>
        <authorList>
            <person name="Kadnikov V.V."/>
            <person name="Mardanov A.V."/>
            <person name="Beletsky A.V."/>
            <person name="Karnachuk O.V."/>
            <person name="Ravin N.V."/>
        </authorList>
    </citation>
    <scope>NUCLEOTIDE SEQUENCE [LARGE SCALE GENOMIC DNA]</scope>
</reference>
<keyword evidence="4" id="KW-1185">Reference proteome</keyword>
<dbReference type="PANTHER" id="PTHR47505:SF1">
    <property type="entry name" value="DNA UTILIZATION PROTEIN YHGH"/>
    <property type="match status" value="1"/>
</dbReference>
<sequence>MRGWEWLFPVKCAGCGKEGVELCEGCRLRLVKARQVCVECRKGSIGGRTHKRCCKELGLDAVFRVFRYEGLMQRVIKAVKYRFRHQLLRECVGEYGRRQVFMRVDGVVPVPLHRVRENWRGFNQAMMLAEILAESWGVKVLEVVKRKKATRPVAEMGKNEREREILGAFELVNMELIKGKRLVVVDDVVTTGGTMKEVAKVLKKGGARWVGGWALAG</sequence>
<dbReference type="Pfam" id="PF00156">
    <property type="entry name" value="Pribosyltran"/>
    <property type="match status" value="1"/>
</dbReference>
<evidence type="ECO:0000259" key="2">
    <source>
        <dbReference type="Pfam" id="PF00156"/>
    </source>
</evidence>
<dbReference type="InterPro" id="IPR051910">
    <property type="entry name" value="ComF/GntX_DNA_util-trans"/>
</dbReference>
<dbReference type="InterPro" id="IPR000836">
    <property type="entry name" value="PRTase_dom"/>
</dbReference>
<comment type="similarity">
    <text evidence="1">Belongs to the ComF/GntX family.</text>
</comment>
<evidence type="ECO:0000256" key="1">
    <source>
        <dbReference type="ARBA" id="ARBA00008007"/>
    </source>
</evidence>
<proteinExistence type="inferred from homology"/>
<name>A0A857NB64_9BACT</name>
<evidence type="ECO:0000313" key="3">
    <source>
        <dbReference type="EMBL" id="QHO63172.1"/>
    </source>
</evidence>
<dbReference type="KEGG" id="caqa:MICH65_0191"/>
<dbReference type="PANTHER" id="PTHR47505">
    <property type="entry name" value="DNA UTILIZATION PROTEIN YHGH"/>
    <property type="match status" value="1"/>
</dbReference>
<accession>A0A857NB64</accession>
<feature type="domain" description="Phosphoribosyltransferase" evidence="2">
    <location>
        <begin position="125"/>
        <end position="210"/>
    </location>
</feature>
<dbReference type="Gene3D" id="3.40.50.2020">
    <property type="match status" value="1"/>
</dbReference>
<dbReference type="EMBL" id="CP047901">
    <property type="protein sequence ID" value="QHO63172.1"/>
    <property type="molecule type" value="Genomic_DNA"/>
</dbReference>
<dbReference type="RefSeq" id="WP_161931567.1">
    <property type="nucleotide sequence ID" value="NZ_CP047901.1"/>
</dbReference>